<dbReference type="EMBL" id="JBFOLJ010000011">
    <property type="protein sequence ID" value="KAL2494395.1"/>
    <property type="molecule type" value="Genomic_DNA"/>
</dbReference>
<gene>
    <name evidence="6" type="ORF">Fot_38152</name>
</gene>
<evidence type="ECO:0000256" key="1">
    <source>
        <dbReference type="ARBA" id="ARBA00010838"/>
    </source>
</evidence>
<reference evidence="7" key="1">
    <citation type="submission" date="2024-07" db="EMBL/GenBank/DDBJ databases">
        <title>Two chromosome-level genome assemblies of Korean endemic species Abeliophyllum distichum and Forsythia ovata (Oleaceae).</title>
        <authorList>
            <person name="Jang H."/>
        </authorList>
    </citation>
    <scope>NUCLEOTIDE SEQUENCE [LARGE SCALE GENOMIC DNA]</scope>
</reference>
<protein>
    <submittedName>
        <fullName evidence="6">Myrosinase 4</fullName>
    </submittedName>
</protein>
<feature type="region of interest" description="Disordered" evidence="5">
    <location>
        <begin position="1"/>
        <end position="23"/>
    </location>
</feature>
<evidence type="ECO:0000313" key="7">
    <source>
        <dbReference type="Proteomes" id="UP001604277"/>
    </source>
</evidence>
<keyword evidence="3" id="KW-0326">Glycosidase</keyword>
<evidence type="ECO:0000256" key="5">
    <source>
        <dbReference type="SAM" id="MobiDB-lite"/>
    </source>
</evidence>
<evidence type="ECO:0000256" key="2">
    <source>
        <dbReference type="ARBA" id="ARBA00022801"/>
    </source>
</evidence>
<keyword evidence="2" id="KW-0378">Hydrolase</keyword>
<accession>A0ABD1S107</accession>
<dbReference type="InterPro" id="IPR017853">
    <property type="entry name" value="GH"/>
</dbReference>
<comment type="similarity">
    <text evidence="1 4">Belongs to the glycosyl hydrolase 1 family.</text>
</comment>
<keyword evidence="7" id="KW-1185">Reference proteome</keyword>
<evidence type="ECO:0000256" key="3">
    <source>
        <dbReference type="ARBA" id="ARBA00023295"/>
    </source>
</evidence>
<dbReference type="AlphaFoldDB" id="A0ABD1S107"/>
<dbReference type="PANTHER" id="PTHR10353">
    <property type="entry name" value="GLYCOSYL HYDROLASE"/>
    <property type="match status" value="1"/>
</dbReference>
<name>A0ABD1S107_9LAMI</name>
<proteinExistence type="inferred from homology"/>
<evidence type="ECO:0000313" key="6">
    <source>
        <dbReference type="EMBL" id="KAL2494395.1"/>
    </source>
</evidence>
<dbReference type="PANTHER" id="PTHR10353:SF137">
    <property type="entry name" value="MYROSINASE 3-RELATED"/>
    <property type="match status" value="1"/>
</dbReference>
<sequence length="570" mass="65172">MRDARRARQSGGSTLSKGAKGIVENTRRQAEEKLAVVKEMVLSKDKQLAEVLADLVEAKEQLARLEAPNCANPKEAARYFIFLFNQNPHFKKQSVAVIMHSSTAEVSPRDLSSLMLGEFAVITEKILDHSNGDLAIDSYHRYKEDVQIAKDMGLDAYRISISWPRILPGGTIREGVNQDGIEYYNNLINELLANGIEPYVTIFHLDIPQALQDAYGGFLSSQIVEDFQDFADFLFSQFGDRVKYWITINEPWTFSRYSYAVGKFSPGRCSDWQGLGCTGGDSGREPYAVTHNQLLAHAAIVNLYRKKYQKFQKGKIGIVLVSYWFEPYNEKDENRKAKDRALDFMLGWLMEPLTFGKYPESMRIRVGNRLPEFSKEESDMVKGSFDFLGVNYYGALYASNKPNSSSFSYETDSDVDTTGKRNWKPIGEQGRNSSIIYIYPKGLGELLRHIKEKYNDPLIYITENGLDEARDDSLAISEAIKDGMRKEYIHDHLCCLREAILKDSVSVKGYFIWSLMDNFEWASGYSVQFGLNYVDFKDKLLRRYPKHSALWFKSILEKKIQEPQSKISDQ</sequence>
<dbReference type="PRINTS" id="PR00131">
    <property type="entry name" value="GLHYDRLASE1"/>
</dbReference>
<dbReference type="GO" id="GO:0004553">
    <property type="term" value="F:hydrolase activity, hydrolyzing O-glycosyl compounds"/>
    <property type="evidence" value="ECO:0007669"/>
    <property type="project" value="UniProtKB-ARBA"/>
</dbReference>
<organism evidence="6 7">
    <name type="scientific">Forsythia ovata</name>
    <dbReference type="NCBI Taxonomy" id="205694"/>
    <lineage>
        <taxon>Eukaryota</taxon>
        <taxon>Viridiplantae</taxon>
        <taxon>Streptophyta</taxon>
        <taxon>Embryophyta</taxon>
        <taxon>Tracheophyta</taxon>
        <taxon>Spermatophyta</taxon>
        <taxon>Magnoliopsida</taxon>
        <taxon>eudicotyledons</taxon>
        <taxon>Gunneridae</taxon>
        <taxon>Pentapetalae</taxon>
        <taxon>asterids</taxon>
        <taxon>lamiids</taxon>
        <taxon>Lamiales</taxon>
        <taxon>Oleaceae</taxon>
        <taxon>Forsythieae</taxon>
        <taxon>Forsythia</taxon>
    </lineage>
</organism>
<dbReference type="Pfam" id="PF00232">
    <property type="entry name" value="Glyco_hydro_1"/>
    <property type="match status" value="1"/>
</dbReference>
<dbReference type="InterPro" id="IPR001360">
    <property type="entry name" value="Glyco_hydro_1"/>
</dbReference>
<evidence type="ECO:0000256" key="4">
    <source>
        <dbReference type="RuleBase" id="RU003690"/>
    </source>
</evidence>
<dbReference type="FunFam" id="3.20.20.80:FF:000020">
    <property type="entry name" value="Beta-glucosidase 12"/>
    <property type="match status" value="1"/>
</dbReference>
<dbReference type="Proteomes" id="UP001604277">
    <property type="component" value="Unassembled WGS sequence"/>
</dbReference>
<dbReference type="Gene3D" id="3.20.20.80">
    <property type="entry name" value="Glycosidases"/>
    <property type="match status" value="1"/>
</dbReference>
<dbReference type="SUPFAM" id="SSF51445">
    <property type="entry name" value="(Trans)glycosidases"/>
    <property type="match status" value="1"/>
</dbReference>
<comment type="caution">
    <text evidence="6">The sequence shown here is derived from an EMBL/GenBank/DDBJ whole genome shotgun (WGS) entry which is preliminary data.</text>
</comment>